<accession>A0A4Z0PGB5</accession>
<dbReference type="EMBL" id="SRLD01000041">
    <property type="protein sequence ID" value="TGE14132.1"/>
    <property type="molecule type" value="Genomic_DNA"/>
</dbReference>
<dbReference type="Pfam" id="PF13021">
    <property type="entry name" value="DUF3885"/>
    <property type="match status" value="1"/>
</dbReference>
<evidence type="ECO:0000259" key="1">
    <source>
        <dbReference type="Pfam" id="PF13021"/>
    </source>
</evidence>
<name>A0A4Z0PGB5_9BACT</name>
<evidence type="ECO:0000313" key="3">
    <source>
        <dbReference type="Proteomes" id="UP000297739"/>
    </source>
</evidence>
<gene>
    <name evidence="2" type="ORF">E5J99_17480</name>
</gene>
<dbReference type="Proteomes" id="UP000297739">
    <property type="component" value="Unassembled WGS sequence"/>
</dbReference>
<dbReference type="InterPro" id="IPR024976">
    <property type="entry name" value="DUF3885"/>
</dbReference>
<reference evidence="2 3" key="1">
    <citation type="submission" date="2019-04" db="EMBL/GenBank/DDBJ databases">
        <authorList>
            <person name="Feng G."/>
            <person name="Zhang J."/>
            <person name="Zhu H."/>
        </authorList>
    </citation>
    <scope>NUCLEOTIDE SEQUENCE [LARGE SCALE GENOMIC DNA]</scope>
    <source>
        <strain evidence="2 3">JCM 17223</strain>
    </source>
</reference>
<organism evidence="2 3">
    <name type="scientific">Hymenobacter elongatus</name>
    <dbReference type="NCBI Taxonomy" id="877208"/>
    <lineage>
        <taxon>Bacteria</taxon>
        <taxon>Pseudomonadati</taxon>
        <taxon>Bacteroidota</taxon>
        <taxon>Cytophagia</taxon>
        <taxon>Cytophagales</taxon>
        <taxon>Hymenobacteraceae</taxon>
        <taxon>Hymenobacter</taxon>
    </lineage>
</organism>
<sequence>MPAGVCWHAGISQYYSALFPLIPPLSSAAFIRHHFPGLPLSIGLFYRWPIGIRFDLQGEHSTYLQPNHPEYLPNKHYTYNELYFQEVSHRASTLFHAAFHPDDEVIVVYQKSNHKRSRIKDSHFLLRQLGITKADALFRKIANPYQHIWRFGKWIRMYFTTTTSTIPLRNIAAAIANQDFGGRSPVIRGDVFFLNVSRSLIFHMYDDRGLDIIAVDKETLQPLFATYNRWIPDYDRERIEVTFA</sequence>
<comment type="caution">
    <text evidence="2">The sequence shown here is derived from an EMBL/GenBank/DDBJ whole genome shotgun (WGS) entry which is preliminary data.</text>
</comment>
<proteinExistence type="predicted"/>
<evidence type="ECO:0000313" key="2">
    <source>
        <dbReference type="EMBL" id="TGE14132.1"/>
    </source>
</evidence>
<dbReference type="RefSeq" id="WP_135499109.1">
    <property type="nucleotide sequence ID" value="NZ_SRLD01000041.1"/>
</dbReference>
<keyword evidence="3" id="KW-1185">Reference proteome</keyword>
<dbReference type="OrthoDB" id="72213at2"/>
<protein>
    <submittedName>
        <fullName evidence="2">DUF3885 domain-containing protein</fullName>
    </submittedName>
</protein>
<dbReference type="AlphaFoldDB" id="A0A4Z0PGB5"/>
<feature type="domain" description="DUF3885" evidence="1">
    <location>
        <begin position="29"/>
        <end position="235"/>
    </location>
</feature>